<comment type="caution">
    <text evidence="3">The sequence shown here is derived from an EMBL/GenBank/DDBJ whole genome shotgun (WGS) entry which is preliminary data.</text>
</comment>
<feature type="compositionally biased region" description="Basic and acidic residues" evidence="1">
    <location>
        <begin position="133"/>
        <end position="144"/>
    </location>
</feature>
<reference evidence="3" key="1">
    <citation type="submission" date="2023-08" db="EMBL/GenBank/DDBJ databases">
        <title>The draft genome of Tsukamurella strandjordii strain 050030.</title>
        <authorList>
            <person name="Zhao F."/>
            <person name="Feng Y."/>
            <person name="Zong Z."/>
        </authorList>
    </citation>
    <scope>NUCLEOTIDE SEQUENCE</scope>
    <source>
        <strain evidence="3">050030</strain>
    </source>
</reference>
<keyword evidence="4" id="KW-1185">Reference proteome</keyword>
<accession>A0AA90NBJ0</accession>
<keyword evidence="2" id="KW-0812">Transmembrane</keyword>
<organism evidence="3 4">
    <name type="scientific">Tsukamurella strandjordii</name>
    <dbReference type="NCBI Taxonomy" id="147577"/>
    <lineage>
        <taxon>Bacteria</taxon>
        <taxon>Bacillati</taxon>
        <taxon>Actinomycetota</taxon>
        <taxon>Actinomycetes</taxon>
        <taxon>Mycobacteriales</taxon>
        <taxon>Tsukamurellaceae</taxon>
        <taxon>Tsukamurella</taxon>
    </lineage>
</organism>
<dbReference type="AlphaFoldDB" id="A0AA90NBJ0"/>
<proteinExistence type="predicted"/>
<dbReference type="Proteomes" id="UP001178281">
    <property type="component" value="Unassembled WGS sequence"/>
</dbReference>
<dbReference type="RefSeq" id="WP_220655788.1">
    <property type="nucleotide sequence ID" value="NZ_BAAAII010000016.1"/>
</dbReference>
<dbReference type="EMBL" id="JAUTIX010000006">
    <property type="protein sequence ID" value="MDP0399467.1"/>
    <property type="molecule type" value="Genomic_DNA"/>
</dbReference>
<protein>
    <submittedName>
        <fullName evidence="3">Uncharacterized protein</fullName>
    </submittedName>
</protein>
<feature type="compositionally biased region" description="Basic and acidic residues" evidence="1">
    <location>
        <begin position="74"/>
        <end position="88"/>
    </location>
</feature>
<sequence length="219" mass="23043">MLLAALGATIVGFVLLIVALVTANLWLAIACVVVSVIGVVLLLVDVLTYRRADRDKNVAKKLGDEDEPGWSPGDEPKDDSAGEPDDRPSGLAAKPAVEPQGGLIGGESDAEITQHVPRITDGDADAVREAGTVGHEEFGHHDDAPATDADDTATGQFAVGGGAADQWSHESAADTDDDSTRGLFAPGRYDPDMTDQIPQIEDERAWGAEWEPPEEPGKK</sequence>
<feature type="region of interest" description="Disordered" evidence="1">
    <location>
        <begin position="60"/>
        <end position="107"/>
    </location>
</feature>
<keyword evidence="2" id="KW-0472">Membrane</keyword>
<evidence type="ECO:0000256" key="2">
    <source>
        <dbReference type="SAM" id="Phobius"/>
    </source>
</evidence>
<evidence type="ECO:0000313" key="4">
    <source>
        <dbReference type="Proteomes" id="UP001178281"/>
    </source>
</evidence>
<gene>
    <name evidence="3" type="ORF">Q7X28_16195</name>
</gene>
<feature type="region of interest" description="Disordered" evidence="1">
    <location>
        <begin position="133"/>
        <end position="219"/>
    </location>
</feature>
<evidence type="ECO:0000313" key="3">
    <source>
        <dbReference type="EMBL" id="MDP0399467.1"/>
    </source>
</evidence>
<name>A0AA90NBJ0_9ACTN</name>
<evidence type="ECO:0000256" key="1">
    <source>
        <dbReference type="SAM" id="MobiDB-lite"/>
    </source>
</evidence>
<feature type="transmembrane region" description="Helical" evidence="2">
    <location>
        <begin position="26"/>
        <end position="47"/>
    </location>
</feature>
<keyword evidence="2" id="KW-1133">Transmembrane helix</keyword>